<reference evidence="1 2" key="1">
    <citation type="journal article" date="2013" name="ISME J.">
        <title>A metabolic model for members of the genus Tetrasphaera involved in enhanced biological phosphorus removal.</title>
        <authorList>
            <person name="Kristiansen R."/>
            <person name="Nguyen H.T.T."/>
            <person name="Saunders A.M."/>
            <person name="Nielsen J.L."/>
            <person name="Wimmer R."/>
            <person name="Le V.Q."/>
            <person name="McIlroy S.J."/>
            <person name="Petrovski S."/>
            <person name="Seviour R.J."/>
            <person name="Calteau A."/>
            <person name="Nielsen K.L."/>
            <person name="Nielsen P.H."/>
        </authorList>
    </citation>
    <scope>NUCLEOTIDE SEQUENCE [LARGE SCALE GENOMIC DNA]</scope>
    <source>
        <strain evidence="1 2">Ben 74</strain>
    </source>
</reference>
<dbReference type="InterPro" id="IPR051922">
    <property type="entry name" value="Bact_Sporulation_Assoc"/>
</dbReference>
<evidence type="ECO:0000313" key="1">
    <source>
        <dbReference type="EMBL" id="CCI53259.1"/>
    </source>
</evidence>
<evidence type="ECO:0000313" key="2">
    <source>
        <dbReference type="Proteomes" id="UP000035720"/>
    </source>
</evidence>
<dbReference type="Pfam" id="PF04122">
    <property type="entry name" value="CW_binding_2"/>
    <property type="match status" value="3"/>
</dbReference>
<dbReference type="PANTHER" id="PTHR30032">
    <property type="entry name" value="N-ACETYLMURAMOYL-L-ALANINE AMIDASE-RELATED"/>
    <property type="match status" value="1"/>
</dbReference>
<dbReference type="EMBL" id="CAJC01000143">
    <property type="protein sequence ID" value="CCI53259.1"/>
    <property type="molecule type" value="Genomic_DNA"/>
</dbReference>
<protein>
    <submittedName>
        <fullName evidence="1">LytC</fullName>
    </submittedName>
</protein>
<gene>
    <name evidence="1" type="ORF">BN13_330017</name>
</gene>
<keyword evidence="2" id="KW-1185">Reference proteome</keyword>
<dbReference type="Gene3D" id="3.40.50.12090">
    <property type="match status" value="1"/>
</dbReference>
<dbReference type="PANTHER" id="PTHR30032:SF4">
    <property type="entry name" value="AMIDASE ENHANCER"/>
    <property type="match status" value="1"/>
</dbReference>
<accession>A0A077M9B2</accession>
<dbReference type="STRING" id="1193518.BN13_330017"/>
<dbReference type="GO" id="GO:0030288">
    <property type="term" value="C:outer membrane-bounded periplasmic space"/>
    <property type="evidence" value="ECO:0007669"/>
    <property type="project" value="TreeGrafter"/>
</dbReference>
<comment type="caution">
    <text evidence="1">The sequence shown here is derived from an EMBL/GenBank/DDBJ whole genome shotgun (WGS) entry which is preliminary data.</text>
</comment>
<name>A0A077M9B2_9MICO</name>
<proteinExistence type="predicted"/>
<dbReference type="InterPro" id="IPR007253">
    <property type="entry name" value="Cell_wall-bd_2"/>
</dbReference>
<organism evidence="1 2">
    <name type="scientific">Nostocoides jenkinsii Ben 74</name>
    <dbReference type="NCBI Taxonomy" id="1193518"/>
    <lineage>
        <taxon>Bacteria</taxon>
        <taxon>Bacillati</taxon>
        <taxon>Actinomycetota</taxon>
        <taxon>Actinomycetes</taxon>
        <taxon>Micrococcales</taxon>
        <taxon>Intrasporangiaceae</taxon>
        <taxon>Nostocoides</taxon>
    </lineage>
</organism>
<dbReference type="AlphaFoldDB" id="A0A077M9B2"/>
<sequence>MPSQIGADRSVPPAAGVERWAAGVERWAGADRYATSAAISERSFHPGVSVAYVTSGLVFTDALSGAPVAARSGSPVLLVRPDAIPSAIATELERLRPSRIVVLGGSNSVSVEVEHALTRFAGDGGVVRIDGVDRFDASAAISRSAFAPGVKVAFITSGRKFTDALSVAPVAGRGGNPVLLVEHESLPGVIATELRRLRPGRIVVLGGNGSVRDSVVDQLRQFTSGPVPRWAGSDRYETSAAISRASFAPGVRVAFIASGEVFSDALSGAPVAGVSGSPMLLVSPTRIPESIRTELARLRPQRIVVLGGTSTISAGVEADLAAYVS</sequence>
<dbReference type="Proteomes" id="UP000035720">
    <property type="component" value="Unassembled WGS sequence"/>
</dbReference>